<dbReference type="Proteomes" id="UP000268233">
    <property type="component" value="Unassembled WGS sequence"/>
</dbReference>
<sequence length="68" mass="7917">MSHNHGNPRMNDSRDEPRHSAVPLFTKRNERRSRSNRQSMKAATRHFQVKYVSTPIPIVSSIWSTIIT</sequence>
<evidence type="ECO:0000313" key="2">
    <source>
        <dbReference type="EMBL" id="RKS82357.1"/>
    </source>
</evidence>
<dbReference type="AlphaFoldDB" id="A0A495R4U6"/>
<keyword evidence="3" id="KW-1185">Reference proteome</keyword>
<dbReference type="EMBL" id="RBWW01000001">
    <property type="protein sequence ID" value="RKS82357.1"/>
    <property type="molecule type" value="Genomic_DNA"/>
</dbReference>
<protein>
    <submittedName>
        <fullName evidence="2">Uncharacterized protein</fullName>
    </submittedName>
</protein>
<organism evidence="2 3">
    <name type="scientific">Haloarcula quadrata</name>
    <dbReference type="NCBI Taxonomy" id="182779"/>
    <lineage>
        <taxon>Archaea</taxon>
        <taxon>Methanobacteriati</taxon>
        <taxon>Methanobacteriota</taxon>
        <taxon>Stenosarchaea group</taxon>
        <taxon>Halobacteria</taxon>
        <taxon>Halobacteriales</taxon>
        <taxon>Haloarculaceae</taxon>
        <taxon>Haloarcula</taxon>
    </lineage>
</organism>
<feature type="region of interest" description="Disordered" evidence="1">
    <location>
        <begin position="1"/>
        <end position="42"/>
    </location>
</feature>
<evidence type="ECO:0000256" key="1">
    <source>
        <dbReference type="SAM" id="MobiDB-lite"/>
    </source>
</evidence>
<evidence type="ECO:0000313" key="3">
    <source>
        <dbReference type="Proteomes" id="UP000268233"/>
    </source>
</evidence>
<name>A0A495R4U6_9EURY</name>
<proteinExistence type="predicted"/>
<accession>A0A495R4U6</accession>
<comment type="caution">
    <text evidence="2">The sequence shown here is derived from an EMBL/GenBank/DDBJ whole genome shotgun (WGS) entry which is preliminary data.</text>
</comment>
<reference evidence="2 3" key="1">
    <citation type="submission" date="2018-10" db="EMBL/GenBank/DDBJ databases">
        <title>Genomic Encyclopedia of Archaeal and Bacterial Type Strains, Phase II (KMG-II): from individual species to whole genera.</title>
        <authorList>
            <person name="Goeker M."/>
        </authorList>
    </citation>
    <scope>NUCLEOTIDE SEQUENCE [LARGE SCALE GENOMIC DNA]</scope>
    <source>
        <strain evidence="2 3">DSM 11927</strain>
    </source>
</reference>
<gene>
    <name evidence="2" type="ORF">BDK61_1661</name>
</gene>